<evidence type="ECO:0000256" key="1">
    <source>
        <dbReference type="ARBA" id="ARBA00004651"/>
    </source>
</evidence>
<evidence type="ECO:0000256" key="6">
    <source>
        <dbReference type="ARBA" id="ARBA00023136"/>
    </source>
</evidence>
<dbReference type="SUPFAM" id="SSF103473">
    <property type="entry name" value="MFS general substrate transporter"/>
    <property type="match status" value="1"/>
</dbReference>
<dbReference type="Gene3D" id="1.20.1250.20">
    <property type="entry name" value="MFS general substrate transporter like domains"/>
    <property type="match status" value="1"/>
</dbReference>
<reference evidence="9" key="1">
    <citation type="submission" date="2017-12" db="EMBL/GenBank/DDBJ databases">
        <title>Sequencing the genomes of 1000 Actinobacteria strains.</title>
        <authorList>
            <person name="Klenk H.-P."/>
        </authorList>
    </citation>
    <scope>NUCLEOTIDE SEQUENCE [LARGE SCALE GENOMIC DNA]</scope>
    <source>
        <strain evidence="9">DSM 44228</strain>
    </source>
</reference>
<evidence type="ECO:0000256" key="5">
    <source>
        <dbReference type="ARBA" id="ARBA00022989"/>
    </source>
</evidence>
<comment type="subcellular location">
    <subcellularLocation>
        <location evidence="1">Cell membrane</location>
        <topology evidence="1">Multi-pass membrane protein</topology>
    </subcellularLocation>
</comment>
<dbReference type="PANTHER" id="PTHR42718:SF46">
    <property type="entry name" value="BLR6921 PROTEIN"/>
    <property type="match status" value="1"/>
</dbReference>
<evidence type="ECO:0000259" key="8">
    <source>
        <dbReference type="PROSITE" id="PS50850"/>
    </source>
</evidence>
<keyword evidence="5 7" id="KW-1133">Transmembrane helix</keyword>
<comment type="caution">
    <text evidence="9">The sequence shown here is derived from an EMBL/GenBank/DDBJ whole genome shotgun (WGS) entry which is preliminary data.</text>
</comment>
<proteinExistence type="predicted"/>
<evidence type="ECO:0000313" key="10">
    <source>
        <dbReference type="Proteomes" id="UP000233786"/>
    </source>
</evidence>
<evidence type="ECO:0000256" key="3">
    <source>
        <dbReference type="ARBA" id="ARBA00022475"/>
    </source>
</evidence>
<dbReference type="InterPro" id="IPR011701">
    <property type="entry name" value="MFS"/>
</dbReference>
<feature type="transmembrane region" description="Helical" evidence="7">
    <location>
        <begin position="266"/>
        <end position="286"/>
    </location>
</feature>
<dbReference type="OrthoDB" id="9812221at2"/>
<dbReference type="STRING" id="994479.GCA_000194155_07195"/>
<feature type="transmembrane region" description="Helical" evidence="7">
    <location>
        <begin position="292"/>
        <end position="316"/>
    </location>
</feature>
<dbReference type="GO" id="GO:0022857">
    <property type="term" value="F:transmembrane transporter activity"/>
    <property type="evidence" value="ECO:0007669"/>
    <property type="project" value="InterPro"/>
</dbReference>
<dbReference type="RefSeq" id="WP_044576756.1">
    <property type="nucleotide sequence ID" value="NZ_CP061007.1"/>
</dbReference>
<protein>
    <submittedName>
        <fullName evidence="9">MFS family arabinose efflux permease</fullName>
    </submittedName>
</protein>
<organism evidence="9 10">
    <name type="scientific">Saccharopolyspora spinosa</name>
    <dbReference type="NCBI Taxonomy" id="60894"/>
    <lineage>
        <taxon>Bacteria</taxon>
        <taxon>Bacillati</taxon>
        <taxon>Actinomycetota</taxon>
        <taxon>Actinomycetes</taxon>
        <taxon>Pseudonocardiales</taxon>
        <taxon>Pseudonocardiaceae</taxon>
        <taxon>Saccharopolyspora</taxon>
    </lineage>
</organism>
<evidence type="ECO:0000256" key="2">
    <source>
        <dbReference type="ARBA" id="ARBA00022448"/>
    </source>
</evidence>
<dbReference type="Pfam" id="PF07690">
    <property type="entry name" value="MFS_1"/>
    <property type="match status" value="1"/>
</dbReference>
<dbReference type="Proteomes" id="UP000233786">
    <property type="component" value="Unassembled WGS sequence"/>
</dbReference>
<dbReference type="EMBL" id="PJNB01000001">
    <property type="protein sequence ID" value="PKW16420.1"/>
    <property type="molecule type" value="Genomic_DNA"/>
</dbReference>
<dbReference type="PRINTS" id="PR01036">
    <property type="entry name" value="TCRTETB"/>
</dbReference>
<feature type="transmembrane region" description="Helical" evidence="7">
    <location>
        <begin position="206"/>
        <end position="223"/>
    </location>
</feature>
<feature type="transmembrane region" description="Helical" evidence="7">
    <location>
        <begin position="355"/>
        <end position="377"/>
    </location>
</feature>
<keyword evidence="6 7" id="KW-0472">Membrane</keyword>
<keyword evidence="4 7" id="KW-0812">Transmembrane</keyword>
<feature type="domain" description="Major facilitator superfamily (MFS) profile" evidence="8">
    <location>
        <begin position="15"/>
        <end position="445"/>
    </location>
</feature>
<accession>A0A2N3Y0J0</accession>
<keyword evidence="10" id="KW-1185">Reference proteome</keyword>
<sequence length="448" mass="45877">MPSRSHPPDEDCWPLVAVAGLVSFVAMLDMNIVNVGLADISRTFAISPGAAQWAALAYQLPVVALLIPAGRWLDQVGLRPALLAALTGFTVFSLASALSPWPAWLFASRVAQGIFGAGLFVLMPVVAARAVRPETRGRAMSVPATLGPLGAIVGPAVGGLLLDAFGWRTIFLVKIPFCVLAFLLAKQYAPGGGTLRAPERRALADGGLAAIALTSVLLALTFGGDDRRWLFLLAVAVVPFILWLRGPGAEPVRDLLRDPGPGRVTLAVLALAAAFGAMNYLVSLHLQRTDGISAAATGLTLLVFSAAMAVLGPVGGKLADRWGARRTAVTGAALTAAGLLLLLPLGTAWHPADVAWRLAIAGAGMGLYGGPAQLLVLTSAAPERMNTAGAVVQLGRSLGFALGPALATTAWALSGYGPNVLAGLVLAAVAACAAVVLLALRPAVPVHS</sequence>
<feature type="transmembrane region" description="Helical" evidence="7">
    <location>
        <begin position="12"/>
        <end position="30"/>
    </location>
</feature>
<dbReference type="PANTHER" id="PTHR42718">
    <property type="entry name" value="MAJOR FACILITATOR SUPERFAMILY MULTIDRUG TRANSPORTER MFSC"/>
    <property type="match status" value="1"/>
</dbReference>
<keyword evidence="2" id="KW-0813">Transport</keyword>
<dbReference type="AlphaFoldDB" id="A0A2N3Y0J0"/>
<dbReference type="InterPro" id="IPR020846">
    <property type="entry name" value="MFS_dom"/>
</dbReference>
<evidence type="ECO:0000256" key="4">
    <source>
        <dbReference type="ARBA" id="ARBA00022692"/>
    </source>
</evidence>
<feature type="transmembrane region" description="Helical" evidence="7">
    <location>
        <begin position="398"/>
        <end position="414"/>
    </location>
</feature>
<dbReference type="CDD" id="cd17321">
    <property type="entry name" value="MFS_MMR_MDR_like"/>
    <property type="match status" value="1"/>
</dbReference>
<feature type="transmembrane region" description="Helical" evidence="7">
    <location>
        <begin position="328"/>
        <end position="349"/>
    </location>
</feature>
<gene>
    <name evidence="9" type="ORF">A8926_4249</name>
</gene>
<feature type="transmembrane region" description="Helical" evidence="7">
    <location>
        <begin position="420"/>
        <end position="440"/>
    </location>
</feature>
<dbReference type="PROSITE" id="PS50850">
    <property type="entry name" value="MFS"/>
    <property type="match status" value="1"/>
</dbReference>
<feature type="transmembrane region" description="Helical" evidence="7">
    <location>
        <begin position="229"/>
        <end position="246"/>
    </location>
</feature>
<dbReference type="Gene3D" id="1.20.1720.10">
    <property type="entry name" value="Multidrug resistance protein D"/>
    <property type="match status" value="1"/>
</dbReference>
<feature type="transmembrane region" description="Helical" evidence="7">
    <location>
        <begin position="167"/>
        <end position="185"/>
    </location>
</feature>
<feature type="transmembrane region" description="Helical" evidence="7">
    <location>
        <begin position="110"/>
        <end position="128"/>
    </location>
</feature>
<dbReference type="GO" id="GO:0005886">
    <property type="term" value="C:plasma membrane"/>
    <property type="evidence" value="ECO:0007669"/>
    <property type="project" value="UniProtKB-SubCell"/>
</dbReference>
<evidence type="ECO:0000256" key="7">
    <source>
        <dbReference type="SAM" id="Phobius"/>
    </source>
</evidence>
<feature type="transmembrane region" description="Helical" evidence="7">
    <location>
        <begin position="81"/>
        <end position="104"/>
    </location>
</feature>
<feature type="transmembrane region" description="Helical" evidence="7">
    <location>
        <begin position="140"/>
        <end position="161"/>
    </location>
</feature>
<dbReference type="InterPro" id="IPR036259">
    <property type="entry name" value="MFS_trans_sf"/>
</dbReference>
<keyword evidence="3" id="KW-1003">Cell membrane</keyword>
<name>A0A2N3Y0J0_SACSN</name>
<feature type="transmembrane region" description="Helical" evidence="7">
    <location>
        <begin position="50"/>
        <end position="69"/>
    </location>
</feature>
<evidence type="ECO:0000313" key="9">
    <source>
        <dbReference type="EMBL" id="PKW16420.1"/>
    </source>
</evidence>